<proteinExistence type="predicted"/>
<evidence type="ECO:0000313" key="3">
    <source>
        <dbReference type="Proteomes" id="UP000292702"/>
    </source>
</evidence>
<protein>
    <recommendedName>
        <fullName evidence="1">F-box domain-containing protein</fullName>
    </recommendedName>
</protein>
<comment type="caution">
    <text evidence="2">The sequence shown here is derived from an EMBL/GenBank/DDBJ whole genome shotgun (WGS) entry which is preliminary data.</text>
</comment>
<name>A0A4R0RZR4_9APHY</name>
<dbReference type="EMBL" id="RWJN01000056">
    <property type="protein sequence ID" value="TCD68824.1"/>
    <property type="molecule type" value="Genomic_DNA"/>
</dbReference>
<feature type="domain" description="F-box" evidence="1">
    <location>
        <begin position="10"/>
        <end position="59"/>
    </location>
</feature>
<dbReference type="STRING" id="92696.A0A4R0RZR4"/>
<sequence length="473" mass="53480">MAVILPTTNTTNLQDVPTELAEHILTFCHPRDVSRVAQTCKQFHAVVYHTVDQYLWRELFLLFPFDDLRKSVPVSPETRPTVDDVDWRGELQRRVFAESILLQDMGSVQPEELQVALATVVSTIHLALPSQSAPAGHRTAIPSQNNTWVRGLLGRSPVFRDRVLSGTEQQLCCQIRAYLALEDNPRTAASATLDEDGDSEAEPLDILRSVSRCAVYDLRKYTMKNLWGPYFPLDKKRFALFPRPQPQVDWEQVEHIVNVVVMNMREVQDSVYTLMGPKLGLEATRAYSAPGTDARTSGSRDWAGLEGVWRRFVCFMDYRELFAFNYSNLKTSLSPTYFNSSQFTEAIRLLEMRITLTEVDEPTELDYPGCPQLHFDGYARGLQSRNADVKGIIQRLLDGTIRWKFETIYDGVPQWSGEGIQIGNVCSAAGLAGIWSGVQHSAGDPAGPFLMWKIAEGSWLDKDRREQLRMTAV</sequence>
<dbReference type="PROSITE" id="PS50181">
    <property type="entry name" value="FBOX"/>
    <property type="match status" value="1"/>
</dbReference>
<dbReference type="AlphaFoldDB" id="A0A4R0RZR4"/>
<dbReference type="SUPFAM" id="SSF81383">
    <property type="entry name" value="F-box domain"/>
    <property type="match status" value="1"/>
</dbReference>
<evidence type="ECO:0000313" key="2">
    <source>
        <dbReference type="EMBL" id="TCD68824.1"/>
    </source>
</evidence>
<gene>
    <name evidence="2" type="ORF">EIP91_009691</name>
</gene>
<dbReference type="Pfam" id="PF12937">
    <property type="entry name" value="F-box-like"/>
    <property type="match status" value="1"/>
</dbReference>
<dbReference type="OrthoDB" id="3226064at2759"/>
<dbReference type="CDD" id="cd09917">
    <property type="entry name" value="F-box_SF"/>
    <property type="match status" value="1"/>
</dbReference>
<dbReference type="InterPro" id="IPR036047">
    <property type="entry name" value="F-box-like_dom_sf"/>
</dbReference>
<reference evidence="2 3" key="1">
    <citation type="submission" date="2018-11" db="EMBL/GenBank/DDBJ databases">
        <title>Genome assembly of Steccherinum ochraceum LE-BIN_3174, the white-rot fungus of the Steccherinaceae family (The Residual Polyporoid clade, Polyporales, Basidiomycota).</title>
        <authorList>
            <person name="Fedorova T.V."/>
            <person name="Glazunova O.A."/>
            <person name="Landesman E.O."/>
            <person name="Moiseenko K.V."/>
            <person name="Psurtseva N.V."/>
            <person name="Savinova O.S."/>
            <person name="Shakhova N.V."/>
            <person name="Tyazhelova T.V."/>
            <person name="Vasina D.V."/>
        </authorList>
    </citation>
    <scope>NUCLEOTIDE SEQUENCE [LARGE SCALE GENOMIC DNA]</scope>
    <source>
        <strain evidence="2 3">LE-BIN_3174</strain>
    </source>
</reference>
<evidence type="ECO:0000259" key="1">
    <source>
        <dbReference type="PROSITE" id="PS50181"/>
    </source>
</evidence>
<dbReference type="Gene3D" id="1.20.1280.50">
    <property type="match status" value="1"/>
</dbReference>
<organism evidence="2 3">
    <name type="scientific">Steccherinum ochraceum</name>
    <dbReference type="NCBI Taxonomy" id="92696"/>
    <lineage>
        <taxon>Eukaryota</taxon>
        <taxon>Fungi</taxon>
        <taxon>Dikarya</taxon>
        <taxon>Basidiomycota</taxon>
        <taxon>Agaricomycotina</taxon>
        <taxon>Agaricomycetes</taxon>
        <taxon>Polyporales</taxon>
        <taxon>Steccherinaceae</taxon>
        <taxon>Steccherinum</taxon>
    </lineage>
</organism>
<keyword evidence="3" id="KW-1185">Reference proteome</keyword>
<accession>A0A4R0RZR4</accession>
<dbReference type="Proteomes" id="UP000292702">
    <property type="component" value="Unassembled WGS sequence"/>
</dbReference>
<dbReference type="InterPro" id="IPR001810">
    <property type="entry name" value="F-box_dom"/>
</dbReference>